<evidence type="ECO:0000313" key="3">
    <source>
        <dbReference type="Proteomes" id="UP000324222"/>
    </source>
</evidence>
<organism evidence="2 3">
    <name type="scientific">Portunus trituberculatus</name>
    <name type="common">Swimming crab</name>
    <name type="synonym">Neptunus trituberculatus</name>
    <dbReference type="NCBI Taxonomy" id="210409"/>
    <lineage>
        <taxon>Eukaryota</taxon>
        <taxon>Metazoa</taxon>
        <taxon>Ecdysozoa</taxon>
        <taxon>Arthropoda</taxon>
        <taxon>Crustacea</taxon>
        <taxon>Multicrustacea</taxon>
        <taxon>Malacostraca</taxon>
        <taxon>Eumalacostraca</taxon>
        <taxon>Eucarida</taxon>
        <taxon>Decapoda</taxon>
        <taxon>Pleocyemata</taxon>
        <taxon>Brachyura</taxon>
        <taxon>Eubrachyura</taxon>
        <taxon>Portunoidea</taxon>
        <taxon>Portunidae</taxon>
        <taxon>Portuninae</taxon>
        <taxon>Portunus</taxon>
    </lineage>
</organism>
<name>A0A5B7EE10_PORTR</name>
<evidence type="ECO:0000313" key="2">
    <source>
        <dbReference type="EMBL" id="MPC31579.1"/>
    </source>
</evidence>
<comment type="caution">
    <text evidence="2">The sequence shown here is derived from an EMBL/GenBank/DDBJ whole genome shotgun (WGS) entry which is preliminary data.</text>
</comment>
<reference evidence="2 3" key="1">
    <citation type="submission" date="2019-05" db="EMBL/GenBank/DDBJ databases">
        <title>Another draft genome of Portunus trituberculatus and its Hox gene families provides insights of decapod evolution.</title>
        <authorList>
            <person name="Jeong J.-H."/>
            <person name="Song I."/>
            <person name="Kim S."/>
            <person name="Choi T."/>
            <person name="Kim D."/>
            <person name="Ryu S."/>
            <person name="Kim W."/>
        </authorList>
    </citation>
    <scope>NUCLEOTIDE SEQUENCE [LARGE SCALE GENOMIC DNA]</scope>
    <source>
        <tissue evidence="2">Muscle</tissue>
    </source>
</reference>
<keyword evidence="3" id="KW-1185">Reference proteome</keyword>
<dbReference type="AlphaFoldDB" id="A0A5B7EE10"/>
<gene>
    <name evidence="2" type="ORF">E2C01_024875</name>
</gene>
<dbReference type="Proteomes" id="UP000324222">
    <property type="component" value="Unassembled WGS sequence"/>
</dbReference>
<accession>A0A5B7EE10</accession>
<proteinExistence type="predicted"/>
<evidence type="ECO:0000256" key="1">
    <source>
        <dbReference type="SAM" id="MobiDB-lite"/>
    </source>
</evidence>
<feature type="compositionally biased region" description="Polar residues" evidence="1">
    <location>
        <begin position="79"/>
        <end position="94"/>
    </location>
</feature>
<dbReference type="EMBL" id="VSRR010002465">
    <property type="protein sequence ID" value="MPC31579.1"/>
    <property type="molecule type" value="Genomic_DNA"/>
</dbReference>
<feature type="region of interest" description="Disordered" evidence="1">
    <location>
        <begin position="66"/>
        <end position="97"/>
    </location>
</feature>
<protein>
    <submittedName>
        <fullName evidence="2">Uncharacterized protein</fullName>
    </submittedName>
</protein>
<sequence>MIKAAVVQWNHACFGVRGISKCTGSNPVHGPSPWYSGSMRALGSERSPSARGRILSTVRVYVGLPHSGQRFPNGEGTAPRNSRPPNWYKMSQSKPGAGTCLERSRLWEFVRQQEDLGWS</sequence>